<protein>
    <submittedName>
        <fullName evidence="3">IRS-type PTB domain-containing protein</fullName>
    </submittedName>
</protein>
<sequence>VHLEKLCYDAVPPYTIYTRHGYIIEFRGGENDKTKARGFHISFKFVPEQMSERIGNDVSGGRLNSEAFQDLSFSSSSSAGNDALASQIRPSEFLLHFFVFILFTLCLRV</sequence>
<evidence type="ECO:0000313" key="2">
    <source>
        <dbReference type="Proteomes" id="UP000271098"/>
    </source>
</evidence>
<dbReference type="WBParaSite" id="GPUH_0000595201-mRNA-1">
    <property type="protein sequence ID" value="GPUH_0000595201-mRNA-1"/>
    <property type="gene ID" value="GPUH_0000595201"/>
</dbReference>
<name>A0A183DB53_9BILA</name>
<accession>A0A183DB53</accession>
<proteinExistence type="predicted"/>
<reference evidence="3" key="1">
    <citation type="submission" date="2016-06" db="UniProtKB">
        <authorList>
            <consortium name="WormBaseParasite"/>
        </authorList>
    </citation>
    <scope>IDENTIFICATION</scope>
</reference>
<evidence type="ECO:0000313" key="3">
    <source>
        <dbReference type="WBParaSite" id="GPUH_0000595201-mRNA-1"/>
    </source>
</evidence>
<dbReference type="EMBL" id="UYRT01013195">
    <property type="protein sequence ID" value="VDK52802.1"/>
    <property type="molecule type" value="Genomic_DNA"/>
</dbReference>
<organism evidence="3">
    <name type="scientific">Gongylonema pulchrum</name>
    <dbReference type="NCBI Taxonomy" id="637853"/>
    <lineage>
        <taxon>Eukaryota</taxon>
        <taxon>Metazoa</taxon>
        <taxon>Ecdysozoa</taxon>
        <taxon>Nematoda</taxon>
        <taxon>Chromadorea</taxon>
        <taxon>Rhabditida</taxon>
        <taxon>Spirurina</taxon>
        <taxon>Spiruromorpha</taxon>
        <taxon>Spiruroidea</taxon>
        <taxon>Gongylonematidae</taxon>
        <taxon>Gongylonema</taxon>
    </lineage>
</organism>
<dbReference type="Proteomes" id="UP000271098">
    <property type="component" value="Unassembled WGS sequence"/>
</dbReference>
<dbReference type="AlphaFoldDB" id="A0A183DB53"/>
<keyword evidence="2" id="KW-1185">Reference proteome</keyword>
<gene>
    <name evidence="1" type="ORF">GPUH_LOCUS5944</name>
</gene>
<evidence type="ECO:0000313" key="1">
    <source>
        <dbReference type="EMBL" id="VDK52802.1"/>
    </source>
</evidence>
<reference evidence="1 2" key="2">
    <citation type="submission" date="2018-11" db="EMBL/GenBank/DDBJ databases">
        <authorList>
            <consortium name="Pathogen Informatics"/>
        </authorList>
    </citation>
    <scope>NUCLEOTIDE SEQUENCE [LARGE SCALE GENOMIC DNA]</scope>
</reference>